<dbReference type="Proteomes" id="UP000005940">
    <property type="component" value="Chromosome"/>
</dbReference>
<name>A0A7G3UFA1_STRT9</name>
<dbReference type="AlphaFoldDB" id="A0A7G3UFA1"/>
<gene>
    <name evidence="1" type="ORF">STSU_013230</name>
</gene>
<keyword evidence="2" id="KW-1185">Reference proteome</keyword>
<organism evidence="1 2">
    <name type="scientific">Streptomyces tsukubensis (strain DSM 42081 / NBRC 108919 / NRRL 18488 / 9993)</name>
    <dbReference type="NCBI Taxonomy" id="1114943"/>
    <lineage>
        <taxon>Bacteria</taxon>
        <taxon>Bacillati</taxon>
        <taxon>Actinomycetota</taxon>
        <taxon>Actinomycetes</taxon>
        <taxon>Kitasatosporales</taxon>
        <taxon>Streptomycetaceae</taxon>
        <taxon>Streptomyces</taxon>
    </lineage>
</organism>
<evidence type="ECO:0000313" key="2">
    <source>
        <dbReference type="Proteomes" id="UP000005940"/>
    </source>
</evidence>
<dbReference type="RefSeq" id="WP_040914842.1">
    <property type="nucleotide sequence ID" value="NZ_CP029159.1"/>
</dbReference>
<reference evidence="1 2" key="1">
    <citation type="journal article" date="2012" name="J. Bacteriol.">
        <title>Draft genome of Streptomyces tsukubaensis NRRL 18488, the producer of the clinically important immunosuppressant tacrolimus (FK506).</title>
        <authorList>
            <person name="Barreiro C."/>
            <person name="Prieto C."/>
            <person name="Sola-Landa A."/>
            <person name="Solera E."/>
            <person name="Martinez-Castro M."/>
            <person name="Perez-Redondo R."/>
            <person name="Garcia-Estrada C."/>
            <person name="Aparicio J.F."/>
            <person name="Fernandez-Martinez L.T."/>
            <person name="Santos-Aberturas J."/>
            <person name="Salehi-Najafabadi Z."/>
            <person name="Rodriguez-Garcia A."/>
            <person name="Tauch A."/>
            <person name="Martin J.F."/>
        </authorList>
    </citation>
    <scope>NUCLEOTIDE SEQUENCE [LARGE SCALE GENOMIC DNA]</scope>
    <source>
        <strain evidence="2">DSM 42081 / NBRC 108919 / NRRL 18488 / 9993</strain>
    </source>
</reference>
<sequence length="67" mass="6581">MTRDGLTRATPPPSGGPCVVCGRVSAAAVEVGYLERGSGPGLVQYACPEHAAAFSPGPVPGELGSDG</sequence>
<accession>A0A7G3UFA1</accession>
<evidence type="ECO:0000313" key="1">
    <source>
        <dbReference type="EMBL" id="QKM67989.1"/>
    </source>
</evidence>
<protein>
    <submittedName>
        <fullName evidence="1">Uncharacterized protein</fullName>
    </submittedName>
</protein>
<dbReference type="EMBL" id="CP029159">
    <property type="protein sequence ID" value="QKM67989.1"/>
    <property type="molecule type" value="Genomic_DNA"/>
</dbReference>
<proteinExistence type="predicted"/>